<gene>
    <name evidence="3" type="ORF">Enr8_03710</name>
</gene>
<dbReference type="Pfam" id="PF07179">
    <property type="entry name" value="SseB"/>
    <property type="match status" value="1"/>
</dbReference>
<protein>
    <recommendedName>
        <fullName evidence="2">SseB protein N-terminal domain-containing protein</fullName>
    </recommendedName>
</protein>
<dbReference type="OrthoDB" id="9152255at2"/>
<keyword evidence="4" id="KW-1185">Reference proteome</keyword>
<dbReference type="Proteomes" id="UP000318878">
    <property type="component" value="Unassembled WGS sequence"/>
</dbReference>
<reference evidence="3 4" key="1">
    <citation type="submission" date="2019-02" db="EMBL/GenBank/DDBJ databases">
        <title>Deep-cultivation of Planctomycetes and their phenomic and genomic characterization uncovers novel biology.</title>
        <authorList>
            <person name="Wiegand S."/>
            <person name="Jogler M."/>
            <person name="Boedeker C."/>
            <person name="Pinto D."/>
            <person name="Vollmers J."/>
            <person name="Rivas-Marin E."/>
            <person name="Kohn T."/>
            <person name="Peeters S.H."/>
            <person name="Heuer A."/>
            <person name="Rast P."/>
            <person name="Oberbeckmann S."/>
            <person name="Bunk B."/>
            <person name="Jeske O."/>
            <person name="Meyerdierks A."/>
            <person name="Storesund J.E."/>
            <person name="Kallscheuer N."/>
            <person name="Luecker S."/>
            <person name="Lage O.M."/>
            <person name="Pohl T."/>
            <person name="Merkel B.J."/>
            <person name="Hornburger P."/>
            <person name="Mueller R.-W."/>
            <person name="Bruemmer F."/>
            <person name="Labrenz M."/>
            <person name="Spormann A.M."/>
            <person name="Op Den Camp H."/>
            <person name="Overmann J."/>
            <person name="Amann R."/>
            <person name="Jetten M.S.M."/>
            <person name="Mascher T."/>
            <person name="Medema M.H."/>
            <person name="Devos D.P."/>
            <person name="Kaster A.-K."/>
            <person name="Ovreas L."/>
            <person name="Rohde M."/>
            <person name="Galperin M.Y."/>
            <person name="Jogler C."/>
        </authorList>
    </citation>
    <scope>NUCLEOTIDE SEQUENCE [LARGE SCALE GENOMIC DNA]</scope>
    <source>
        <strain evidence="3 4">Enr8</strain>
    </source>
</reference>
<feature type="domain" description="SseB protein N-terminal" evidence="2">
    <location>
        <begin position="32"/>
        <end position="138"/>
    </location>
</feature>
<evidence type="ECO:0000256" key="1">
    <source>
        <dbReference type="SAM" id="MobiDB-lite"/>
    </source>
</evidence>
<sequence length="154" mass="16986">MSNRFDEQHDQSPHVPTNPPEMDLTSSPTNDLERALAAAESGRLDQRELFKIFVHSEVYEIAAQPQAKDSPVFPLALHDPEQGRMIAVFSSSDHALRYREQAPLLLPLQGSQVLEQVPAGHGVVLNPGSPISLTIPGYGVLNLRRDFGIRPVTM</sequence>
<dbReference type="InterPro" id="IPR009839">
    <property type="entry name" value="SseB_N"/>
</dbReference>
<feature type="compositionally biased region" description="Basic and acidic residues" evidence="1">
    <location>
        <begin position="1"/>
        <end position="12"/>
    </location>
</feature>
<proteinExistence type="predicted"/>
<dbReference type="RefSeq" id="WP_146428912.1">
    <property type="nucleotide sequence ID" value="NZ_SJPF01000001.1"/>
</dbReference>
<organism evidence="3 4">
    <name type="scientific">Blastopirellula retiformator</name>
    <dbReference type="NCBI Taxonomy" id="2527970"/>
    <lineage>
        <taxon>Bacteria</taxon>
        <taxon>Pseudomonadati</taxon>
        <taxon>Planctomycetota</taxon>
        <taxon>Planctomycetia</taxon>
        <taxon>Pirellulales</taxon>
        <taxon>Pirellulaceae</taxon>
        <taxon>Blastopirellula</taxon>
    </lineage>
</organism>
<evidence type="ECO:0000313" key="3">
    <source>
        <dbReference type="EMBL" id="TWT38678.1"/>
    </source>
</evidence>
<accession>A0A5C5VJB2</accession>
<comment type="caution">
    <text evidence="3">The sequence shown here is derived from an EMBL/GenBank/DDBJ whole genome shotgun (WGS) entry which is preliminary data.</text>
</comment>
<evidence type="ECO:0000259" key="2">
    <source>
        <dbReference type="Pfam" id="PF07179"/>
    </source>
</evidence>
<evidence type="ECO:0000313" key="4">
    <source>
        <dbReference type="Proteomes" id="UP000318878"/>
    </source>
</evidence>
<dbReference type="EMBL" id="SJPF01000001">
    <property type="protein sequence ID" value="TWT38678.1"/>
    <property type="molecule type" value="Genomic_DNA"/>
</dbReference>
<dbReference type="AlphaFoldDB" id="A0A5C5VJB2"/>
<name>A0A5C5VJB2_9BACT</name>
<feature type="region of interest" description="Disordered" evidence="1">
    <location>
        <begin position="1"/>
        <end position="30"/>
    </location>
</feature>